<dbReference type="OrthoDB" id="3231000at2759"/>
<dbReference type="InterPro" id="IPR045863">
    <property type="entry name" value="CorA_TM1_TM2"/>
</dbReference>
<dbReference type="GO" id="GO:0046873">
    <property type="term" value="F:metal ion transmembrane transporter activity"/>
    <property type="evidence" value="ECO:0007669"/>
    <property type="project" value="InterPro"/>
</dbReference>
<evidence type="ECO:0000256" key="3">
    <source>
        <dbReference type="ARBA" id="ARBA00022989"/>
    </source>
</evidence>
<dbReference type="Gene3D" id="1.20.58.340">
    <property type="entry name" value="Magnesium transport protein CorA, transmembrane region"/>
    <property type="match status" value="1"/>
</dbReference>
<dbReference type="EMBL" id="ML993584">
    <property type="protein sequence ID" value="KAF2170767.1"/>
    <property type="molecule type" value="Genomic_DNA"/>
</dbReference>
<keyword evidence="2 6" id="KW-0812">Transmembrane</keyword>
<proteinExistence type="predicted"/>
<evidence type="ECO:0000256" key="6">
    <source>
        <dbReference type="SAM" id="Phobius"/>
    </source>
</evidence>
<protein>
    <submittedName>
        <fullName evidence="7">Uncharacterized protein</fullName>
    </submittedName>
</protein>
<feature type="transmembrane region" description="Helical" evidence="6">
    <location>
        <begin position="506"/>
        <end position="528"/>
    </location>
</feature>
<feature type="compositionally biased region" description="Polar residues" evidence="5">
    <location>
        <begin position="17"/>
        <end position="26"/>
    </location>
</feature>
<organism evidence="7 8">
    <name type="scientific">Zasmidium cellare ATCC 36951</name>
    <dbReference type="NCBI Taxonomy" id="1080233"/>
    <lineage>
        <taxon>Eukaryota</taxon>
        <taxon>Fungi</taxon>
        <taxon>Dikarya</taxon>
        <taxon>Ascomycota</taxon>
        <taxon>Pezizomycotina</taxon>
        <taxon>Dothideomycetes</taxon>
        <taxon>Dothideomycetidae</taxon>
        <taxon>Mycosphaerellales</taxon>
        <taxon>Mycosphaerellaceae</taxon>
        <taxon>Zasmidium</taxon>
    </lineage>
</organism>
<gene>
    <name evidence="7" type="ORF">M409DRAFT_63836</name>
</gene>
<dbReference type="AlphaFoldDB" id="A0A6A6CU28"/>
<dbReference type="InterPro" id="IPR002523">
    <property type="entry name" value="MgTranspt_CorA/ZnTranspt_ZntB"/>
</dbReference>
<sequence>MPSGLLHSRHGSVDESVAQSEPSQHQHVATAQTFAHTVLKHAQKTHRDSLYPGQNYQRLAEFLSRPYESLAAGNRSFAATGNENVFVTGPQDDEDGAFLTTYYYSPSGVPTVGRFAAHRDGWEAFEQRHEVVGSGCAQLLFMRGLAPPEWLNTIGSTYRVDPEYIRQHLRFLQPYEQFDIPGLPTIFTNCVRLPLMTNGIRDGGEHQEQLGGADMVQDRKDTSMRINMHLQNLDKNDRGGQSIVRKLMLHNKRYFSLEQEVSICVVRKRGGWVAVIWLDCGTEKLDSQLCQWLKVSELSHLARYNLLPVFQFREKMAMKREDRIGTARRPSQPSSVYSAGVASAQSAMLLPDMYGQTLDQAIIRVDAFYALSEIFAFSAFSENQFLNLLASTIEQERNLPIRKMQASLANLQVFKDVLEAHIEKQKALVTLIESRARLKWPQATDPTQSATVDAVADDLLENFKHLKTRAENLRAQCVDMSNLTINQAMLEEAQRGLRQGAALSRLTLLAFFFVPLSFTTSFFGMNFMELVSDNGPRLGIYVWFAVSVPIFAGSLAVLFWEQLLGVYQKWLECFV</sequence>
<comment type="subcellular location">
    <subcellularLocation>
        <location evidence="1">Membrane</location>
        <topology evidence="1">Multi-pass membrane protein</topology>
    </subcellularLocation>
</comment>
<keyword evidence="4 6" id="KW-0472">Membrane</keyword>
<evidence type="ECO:0000313" key="7">
    <source>
        <dbReference type="EMBL" id="KAF2170767.1"/>
    </source>
</evidence>
<dbReference type="Pfam" id="PF01544">
    <property type="entry name" value="CorA"/>
    <property type="match status" value="1"/>
</dbReference>
<dbReference type="SUPFAM" id="SSF144083">
    <property type="entry name" value="Magnesium transport protein CorA, transmembrane region"/>
    <property type="match status" value="1"/>
</dbReference>
<reference evidence="7" key="1">
    <citation type="journal article" date="2020" name="Stud. Mycol.">
        <title>101 Dothideomycetes genomes: a test case for predicting lifestyles and emergence of pathogens.</title>
        <authorList>
            <person name="Haridas S."/>
            <person name="Albert R."/>
            <person name="Binder M."/>
            <person name="Bloem J."/>
            <person name="Labutti K."/>
            <person name="Salamov A."/>
            <person name="Andreopoulos B."/>
            <person name="Baker S."/>
            <person name="Barry K."/>
            <person name="Bills G."/>
            <person name="Bluhm B."/>
            <person name="Cannon C."/>
            <person name="Castanera R."/>
            <person name="Culley D."/>
            <person name="Daum C."/>
            <person name="Ezra D."/>
            <person name="Gonzalez J."/>
            <person name="Henrissat B."/>
            <person name="Kuo A."/>
            <person name="Liang C."/>
            <person name="Lipzen A."/>
            <person name="Lutzoni F."/>
            <person name="Magnuson J."/>
            <person name="Mondo S."/>
            <person name="Nolan M."/>
            <person name="Ohm R."/>
            <person name="Pangilinan J."/>
            <person name="Park H.-J."/>
            <person name="Ramirez L."/>
            <person name="Alfaro M."/>
            <person name="Sun H."/>
            <person name="Tritt A."/>
            <person name="Yoshinaga Y."/>
            <person name="Zwiers L.-H."/>
            <person name="Turgeon B."/>
            <person name="Goodwin S."/>
            <person name="Spatafora J."/>
            <person name="Crous P."/>
            <person name="Grigoriev I."/>
        </authorList>
    </citation>
    <scope>NUCLEOTIDE SEQUENCE</scope>
    <source>
        <strain evidence="7">ATCC 36951</strain>
    </source>
</reference>
<dbReference type="RefSeq" id="XP_033671656.1">
    <property type="nucleotide sequence ID" value="XM_033815794.1"/>
</dbReference>
<feature type="transmembrane region" description="Helical" evidence="6">
    <location>
        <begin position="540"/>
        <end position="560"/>
    </location>
</feature>
<evidence type="ECO:0000256" key="1">
    <source>
        <dbReference type="ARBA" id="ARBA00004141"/>
    </source>
</evidence>
<evidence type="ECO:0000256" key="5">
    <source>
        <dbReference type="SAM" id="MobiDB-lite"/>
    </source>
</evidence>
<evidence type="ECO:0000256" key="4">
    <source>
        <dbReference type="ARBA" id="ARBA00023136"/>
    </source>
</evidence>
<dbReference type="GeneID" id="54569066"/>
<feature type="region of interest" description="Disordered" evidence="5">
    <location>
        <begin position="1"/>
        <end position="26"/>
    </location>
</feature>
<evidence type="ECO:0000256" key="2">
    <source>
        <dbReference type="ARBA" id="ARBA00022692"/>
    </source>
</evidence>
<name>A0A6A6CU28_ZASCE</name>
<dbReference type="GO" id="GO:0016020">
    <property type="term" value="C:membrane"/>
    <property type="evidence" value="ECO:0007669"/>
    <property type="project" value="UniProtKB-SubCell"/>
</dbReference>
<keyword evidence="3 6" id="KW-1133">Transmembrane helix</keyword>
<evidence type="ECO:0000313" key="8">
    <source>
        <dbReference type="Proteomes" id="UP000799537"/>
    </source>
</evidence>
<accession>A0A6A6CU28</accession>
<dbReference type="Proteomes" id="UP000799537">
    <property type="component" value="Unassembled WGS sequence"/>
</dbReference>
<keyword evidence="8" id="KW-1185">Reference proteome</keyword>